<sequence length="138" mass="14886">PWLPLQWQQGDALATGLADGWADGAVMAYGLRNLADPGAGLVELRRLLRPGGRAVVLDFNRPDPASAPAAFQRFYLRRLVVPAARAVGLPEQYAYLEESLARFPTGPIQQELARAAGFSEARHRPLAGGLMGLLELQA</sequence>
<dbReference type="Gene3D" id="3.40.50.150">
    <property type="entry name" value="Vaccinia Virus protein VP39"/>
    <property type="match status" value="1"/>
</dbReference>
<dbReference type="GO" id="GO:0008168">
    <property type="term" value="F:methyltransferase activity"/>
    <property type="evidence" value="ECO:0007669"/>
    <property type="project" value="UniProtKB-KW"/>
</dbReference>
<dbReference type="Proteomes" id="UP001302329">
    <property type="component" value="Unassembled WGS sequence"/>
</dbReference>
<dbReference type="EC" id="2.1.1.-" evidence="1"/>
<dbReference type="RefSeq" id="WP_323357924.1">
    <property type="nucleotide sequence ID" value="NZ_JAYGHY010000084.1"/>
</dbReference>
<feature type="non-terminal residue" evidence="1">
    <location>
        <position position="1"/>
    </location>
</feature>
<dbReference type="GO" id="GO:0032259">
    <property type="term" value="P:methylation"/>
    <property type="evidence" value="ECO:0007669"/>
    <property type="project" value="UniProtKB-KW"/>
</dbReference>
<evidence type="ECO:0000313" key="1">
    <source>
        <dbReference type="EMBL" id="MEA5443974.1"/>
    </source>
</evidence>
<evidence type="ECO:0000313" key="2">
    <source>
        <dbReference type="Proteomes" id="UP001302329"/>
    </source>
</evidence>
<dbReference type="SUPFAM" id="SSF53335">
    <property type="entry name" value="S-adenosyl-L-methionine-dependent methyltransferases"/>
    <property type="match status" value="1"/>
</dbReference>
<dbReference type="EMBL" id="JAYGHY010000084">
    <property type="protein sequence ID" value="MEA5443974.1"/>
    <property type="molecule type" value="Genomic_DNA"/>
</dbReference>
<keyword evidence="2" id="KW-1185">Reference proteome</keyword>
<protein>
    <submittedName>
        <fullName evidence="1">Class I SAM-dependent methyltransferase</fullName>
        <ecNumber evidence="1">2.1.1.-</ecNumber>
    </submittedName>
</protein>
<gene>
    <name evidence="1" type="ORF">VB739_15555</name>
</gene>
<accession>A0ABU5SZL9</accession>
<dbReference type="PANTHER" id="PTHR43591">
    <property type="entry name" value="METHYLTRANSFERASE"/>
    <property type="match status" value="1"/>
</dbReference>
<reference evidence="1 2" key="1">
    <citation type="submission" date="2023-12" db="EMBL/GenBank/DDBJ databases">
        <title>Baltic Sea Cyanobacteria.</title>
        <authorList>
            <person name="Delbaje E."/>
            <person name="Fewer D.P."/>
            <person name="Shishido T.K."/>
        </authorList>
    </citation>
    <scope>NUCLEOTIDE SEQUENCE [LARGE SCALE GENOMIC DNA]</scope>
    <source>
        <strain evidence="1 2">UHCC 0281</strain>
    </source>
</reference>
<proteinExistence type="predicted"/>
<dbReference type="Pfam" id="PF01209">
    <property type="entry name" value="Ubie_methyltran"/>
    <property type="match status" value="1"/>
</dbReference>
<dbReference type="InterPro" id="IPR029063">
    <property type="entry name" value="SAM-dependent_MTases_sf"/>
</dbReference>
<dbReference type="PANTHER" id="PTHR43591:SF24">
    <property type="entry name" value="2-METHOXY-6-POLYPRENYL-1,4-BENZOQUINOL METHYLASE, MITOCHONDRIAL"/>
    <property type="match status" value="1"/>
</dbReference>
<keyword evidence="1" id="KW-0808">Transferase</keyword>
<organism evidence="1 2">
    <name type="scientific">Cyanobium gracile UHCC 0281</name>
    <dbReference type="NCBI Taxonomy" id="3110309"/>
    <lineage>
        <taxon>Bacteria</taxon>
        <taxon>Bacillati</taxon>
        <taxon>Cyanobacteriota</taxon>
        <taxon>Cyanophyceae</taxon>
        <taxon>Synechococcales</taxon>
        <taxon>Prochlorococcaceae</taxon>
        <taxon>Cyanobium</taxon>
    </lineage>
</organism>
<keyword evidence="1" id="KW-0489">Methyltransferase</keyword>
<name>A0ABU5SZL9_9CYAN</name>
<comment type="caution">
    <text evidence="1">The sequence shown here is derived from an EMBL/GenBank/DDBJ whole genome shotgun (WGS) entry which is preliminary data.</text>
</comment>